<gene>
    <name evidence="1" type="ORF">JQU52_13780</name>
</gene>
<dbReference type="EMBL" id="CP069798">
    <property type="protein sequence ID" value="QRQ81729.1"/>
    <property type="molecule type" value="Genomic_DNA"/>
</dbReference>
<reference evidence="1" key="1">
    <citation type="submission" date="2021-02" db="EMBL/GenBank/DDBJ databases">
        <title>Neisseriaceae sp. 26B isolated from the cloaca of a Common Toad-headed Turtle (Mesoclemmys nasuta).</title>
        <authorList>
            <person name="Spergser J."/>
            <person name="Busse H.-J."/>
        </authorList>
    </citation>
    <scope>NUCLEOTIDE SEQUENCE</scope>
    <source>
        <strain evidence="1">26B</strain>
    </source>
</reference>
<dbReference type="RefSeq" id="WP_230339026.1">
    <property type="nucleotide sequence ID" value="NZ_CP069798.1"/>
</dbReference>
<proteinExistence type="predicted"/>
<protein>
    <submittedName>
        <fullName evidence="1">Uncharacterized protein</fullName>
    </submittedName>
</protein>
<accession>A0A892ZLF8</accession>
<dbReference type="AlphaFoldDB" id="A0A892ZLF8"/>
<name>A0A892ZLF8_9NEIS</name>
<organism evidence="1 2">
    <name type="scientific">Paralysiella testudinis</name>
    <dbReference type="NCBI Taxonomy" id="2809020"/>
    <lineage>
        <taxon>Bacteria</taxon>
        <taxon>Pseudomonadati</taxon>
        <taxon>Pseudomonadota</taxon>
        <taxon>Betaproteobacteria</taxon>
        <taxon>Neisseriales</taxon>
        <taxon>Neisseriaceae</taxon>
        <taxon>Paralysiella</taxon>
    </lineage>
</organism>
<keyword evidence="2" id="KW-1185">Reference proteome</keyword>
<evidence type="ECO:0000313" key="1">
    <source>
        <dbReference type="EMBL" id="QRQ81729.1"/>
    </source>
</evidence>
<dbReference type="KEGG" id="ptes:JQU52_13780"/>
<sequence length="84" mass="9733">MNTELKLLISEVKEAVQTSLLDEKNLWDSNRVAQYLGYSTPYFKRAIATLTGFPKPIIMPVRGNGGRERYEPKDIKQWAKRYQA</sequence>
<evidence type="ECO:0000313" key="2">
    <source>
        <dbReference type="Proteomes" id="UP000653156"/>
    </source>
</evidence>
<dbReference type="Proteomes" id="UP000653156">
    <property type="component" value="Chromosome"/>
</dbReference>